<name>A0ABP1R4U0_9HEXA</name>
<keyword evidence="3" id="KW-1185">Reference proteome</keyword>
<dbReference type="EMBL" id="CAXLJM020000061">
    <property type="protein sequence ID" value="CAL8119691.1"/>
    <property type="molecule type" value="Genomic_DNA"/>
</dbReference>
<evidence type="ECO:0000313" key="3">
    <source>
        <dbReference type="Proteomes" id="UP001642540"/>
    </source>
</evidence>
<protein>
    <submittedName>
        <fullName evidence="2">Uncharacterized protein</fullName>
    </submittedName>
</protein>
<gene>
    <name evidence="2" type="ORF">ODALV1_LOCUS18673</name>
</gene>
<organism evidence="2 3">
    <name type="scientific">Orchesella dallaii</name>
    <dbReference type="NCBI Taxonomy" id="48710"/>
    <lineage>
        <taxon>Eukaryota</taxon>
        <taxon>Metazoa</taxon>
        <taxon>Ecdysozoa</taxon>
        <taxon>Arthropoda</taxon>
        <taxon>Hexapoda</taxon>
        <taxon>Collembola</taxon>
        <taxon>Entomobryomorpha</taxon>
        <taxon>Entomobryoidea</taxon>
        <taxon>Orchesellidae</taxon>
        <taxon>Orchesellinae</taxon>
        <taxon>Orchesella</taxon>
    </lineage>
</organism>
<proteinExistence type="predicted"/>
<dbReference type="Proteomes" id="UP001642540">
    <property type="component" value="Unassembled WGS sequence"/>
</dbReference>
<reference evidence="2 3" key="1">
    <citation type="submission" date="2024-08" db="EMBL/GenBank/DDBJ databases">
        <authorList>
            <person name="Cucini C."/>
            <person name="Frati F."/>
        </authorList>
    </citation>
    <scope>NUCLEOTIDE SEQUENCE [LARGE SCALE GENOMIC DNA]</scope>
</reference>
<evidence type="ECO:0000256" key="1">
    <source>
        <dbReference type="SAM" id="Phobius"/>
    </source>
</evidence>
<comment type="caution">
    <text evidence="2">The sequence shown here is derived from an EMBL/GenBank/DDBJ whole genome shotgun (WGS) entry which is preliminary data.</text>
</comment>
<keyword evidence="1" id="KW-0812">Transmembrane</keyword>
<keyword evidence="1" id="KW-1133">Transmembrane helix</keyword>
<accession>A0ABP1R4U0</accession>
<sequence>MAVQLTTRGGAETAGILMFMLSIAVATFKVVVKLIINKVVGPSIHSSKHPGSSDPAASTLPLRQRFSGYCVAVLEL</sequence>
<keyword evidence="1" id="KW-0472">Membrane</keyword>
<feature type="transmembrane region" description="Helical" evidence="1">
    <location>
        <begin position="16"/>
        <end position="36"/>
    </location>
</feature>
<evidence type="ECO:0000313" key="2">
    <source>
        <dbReference type="EMBL" id="CAL8119691.1"/>
    </source>
</evidence>